<reference evidence="1 2" key="1">
    <citation type="submission" date="2016-11" db="EMBL/GenBank/DDBJ databases">
        <title>A multilocus sequence analysis scheme for characterization of bacteria in the genus Thioclava.</title>
        <authorList>
            <person name="Liu Y."/>
            <person name="Shao Z."/>
        </authorList>
    </citation>
    <scope>NUCLEOTIDE SEQUENCE [LARGE SCALE GENOMIC DNA]</scope>
    <source>
        <strain evidence="1 2">11.10-0-13</strain>
    </source>
</reference>
<proteinExistence type="predicted"/>
<evidence type="ECO:0008006" key="3">
    <source>
        <dbReference type="Google" id="ProtNLM"/>
    </source>
</evidence>
<evidence type="ECO:0000313" key="2">
    <source>
        <dbReference type="Proteomes" id="UP000242224"/>
    </source>
</evidence>
<dbReference type="EMBL" id="MPZS01000001">
    <property type="protein sequence ID" value="OOY13264.1"/>
    <property type="molecule type" value="Genomic_DNA"/>
</dbReference>
<keyword evidence="2" id="KW-1185">Reference proteome</keyword>
<name>A0ABX3MSM6_9RHOB</name>
<dbReference type="RefSeq" id="WP_078525233.1">
    <property type="nucleotide sequence ID" value="NZ_MPZS01000001.1"/>
</dbReference>
<sequence length="207" mass="22798">MLHQFEGVDPGPRPIDIALCAPSGLLPMERTLDDLRRASADLAHAEAAEIIARHRLGQLDEMIAGCEDDAGEVDAETAQALMGAADGLREERDSLAETLPLELGFHADRRDAASERIHTAQRKLRTMLQIPEHFGWLEEDRDLLAQARDALRFEPATLAESARQEARARLSDGLAAMPLAARRQGDLLRSVAGAARRLVDEVRRRDS</sequence>
<dbReference type="Proteomes" id="UP000242224">
    <property type="component" value="Unassembled WGS sequence"/>
</dbReference>
<organism evidence="1 2">
    <name type="scientific">Thioclava marina</name>
    <dbReference type="NCBI Taxonomy" id="1915077"/>
    <lineage>
        <taxon>Bacteria</taxon>
        <taxon>Pseudomonadati</taxon>
        <taxon>Pseudomonadota</taxon>
        <taxon>Alphaproteobacteria</taxon>
        <taxon>Rhodobacterales</taxon>
        <taxon>Paracoccaceae</taxon>
        <taxon>Thioclava</taxon>
    </lineage>
</organism>
<protein>
    <recommendedName>
        <fullName evidence="3">CHAD domain-containing protein</fullName>
    </recommendedName>
</protein>
<gene>
    <name evidence="1" type="ORF">BMG00_05570</name>
</gene>
<comment type="caution">
    <text evidence="1">The sequence shown here is derived from an EMBL/GenBank/DDBJ whole genome shotgun (WGS) entry which is preliminary data.</text>
</comment>
<accession>A0ABX3MSM6</accession>
<evidence type="ECO:0000313" key="1">
    <source>
        <dbReference type="EMBL" id="OOY13264.1"/>
    </source>
</evidence>